<dbReference type="EMBL" id="LAZR01004678">
    <property type="protein sequence ID" value="KKN06545.1"/>
    <property type="molecule type" value="Genomic_DNA"/>
</dbReference>
<accession>A0A0F9MGM0</accession>
<sequence>MYENNTFAQAYEALNEGLYYEVAKWMKDWHPTVLGDMLKAVDVAKQMRYPSYHPAYNDVLDVIYAQYY</sequence>
<comment type="caution">
    <text evidence="1">The sequence shown here is derived from an EMBL/GenBank/DDBJ whole genome shotgun (WGS) entry which is preliminary data.</text>
</comment>
<reference evidence="1" key="1">
    <citation type="journal article" date="2015" name="Nature">
        <title>Complex archaea that bridge the gap between prokaryotes and eukaryotes.</title>
        <authorList>
            <person name="Spang A."/>
            <person name="Saw J.H."/>
            <person name="Jorgensen S.L."/>
            <person name="Zaremba-Niedzwiedzka K."/>
            <person name="Martijn J."/>
            <person name="Lind A.E."/>
            <person name="van Eijk R."/>
            <person name="Schleper C."/>
            <person name="Guy L."/>
            <person name="Ettema T.J."/>
        </authorList>
    </citation>
    <scope>NUCLEOTIDE SEQUENCE</scope>
</reference>
<proteinExistence type="predicted"/>
<organism evidence="1">
    <name type="scientific">marine sediment metagenome</name>
    <dbReference type="NCBI Taxonomy" id="412755"/>
    <lineage>
        <taxon>unclassified sequences</taxon>
        <taxon>metagenomes</taxon>
        <taxon>ecological metagenomes</taxon>
    </lineage>
</organism>
<evidence type="ECO:0000313" key="1">
    <source>
        <dbReference type="EMBL" id="KKN06545.1"/>
    </source>
</evidence>
<gene>
    <name evidence="1" type="ORF">LCGC14_1076290</name>
</gene>
<dbReference type="AlphaFoldDB" id="A0A0F9MGM0"/>
<protein>
    <submittedName>
        <fullName evidence="1">Uncharacterized protein</fullName>
    </submittedName>
</protein>
<name>A0A0F9MGM0_9ZZZZ</name>